<dbReference type="EMBL" id="BK016080">
    <property type="protein sequence ID" value="DAF93192.1"/>
    <property type="molecule type" value="Genomic_DNA"/>
</dbReference>
<protein>
    <submittedName>
        <fullName evidence="1">Uncharacterized protein</fullName>
    </submittedName>
</protein>
<dbReference type="InterPro" id="IPR047907">
    <property type="entry name" value="CD1375-like"/>
</dbReference>
<evidence type="ECO:0000313" key="1">
    <source>
        <dbReference type="EMBL" id="DAF93192.1"/>
    </source>
</evidence>
<sequence>MAMIYYRLVSKGVKTIDQVPEKFRAEVQALLDADNK</sequence>
<reference evidence="1" key="1">
    <citation type="journal article" date="2021" name="Proc. Natl. Acad. Sci. U.S.A.">
        <title>A Catalog of Tens of Thousands of Viruses from Human Metagenomes Reveals Hidden Associations with Chronic Diseases.</title>
        <authorList>
            <person name="Tisza M.J."/>
            <person name="Buck C.B."/>
        </authorList>
    </citation>
    <scope>NUCLEOTIDE SEQUENCE</scope>
    <source>
        <strain evidence="1">CtcyQ27</strain>
    </source>
</reference>
<proteinExistence type="predicted"/>
<name>A0A8S5UFD6_9CAUD</name>
<organism evidence="1">
    <name type="scientific">Myoviridae sp. ctcyQ27</name>
    <dbReference type="NCBI Taxonomy" id="2825139"/>
    <lineage>
        <taxon>Viruses</taxon>
        <taxon>Duplodnaviria</taxon>
        <taxon>Heunggongvirae</taxon>
        <taxon>Uroviricota</taxon>
        <taxon>Caudoviricetes</taxon>
    </lineage>
</organism>
<accession>A0A8S5UFD6</accession>
<dbReference type="NCBIfam" id="NF040910">
    <property type="entry name" value="CD1375_fam"/>
    <property type="match status" value="1"/>
</dbReference>